<protein>
    <submittedName>
        <fullName evidence="1">Uncharacterized protein</fullName>
    </submittedName>
</protein>
<dbReference type="EMBL" id="JAHQIW010004644">
    <property type="protein sequence ID" value="KAJ1363237.1"/>
    <property type="molecule type" value="Genomic_DNA"/>
</dbReference>
<accession>A0AAD5QVS9</accession>
<evidence type="ECO:0000313" key="1">
    <source>
        <dbReference type="EMBL" id="KAJ1363237.1"/>
    </source>
</evidence>
<name>A0AAD5QVS9_PARTN</name>
<proteinExistence type="predicted"/>
<keyword evidence="2" id="KW-1185">Reference proteome</keyword>
<dbReference type="AlphaFoldDB" id="A0AAD5QVS9"/>
<reference evidence="1" key="1">
    <citation type="submission" date="2021-06" db="EMBL/GenBank/DDBJ databases">
        <title>Parelaphostrongylus tenuis whole genome reference sequence.</title>
        <authorList>
            <person name="Garwood T.J."/>
            <person name="Larsen P.A."/>
            <person name="Fountain-Jones N.M."/>
            <person name="Garbe J.R."/>
            <person name="Macchietto M.G."/>
            <person name="Kania S.A."/>
            <person name="Gerhold R.W."/>
            <person name="Richards J.E."/>
            <person name="Wolf T.M."/>
        </authorList>
    </citation>
    <scope>NUCLEOTIDE SEQUENCE</scope>
    <source>
        <strain evidence="1">MNPRO001-30</strain>
        <tissue evidence="1">Meninges</tissue>
    </source>
</reference>
<evidence type="ECO:0000313" key="2">
    <source>
        <dbReference type="Proteomes" id="UP001196413"/>
    </source>
</evidence>
<dbReference type="Proteomes" id="UP001196413">
    <property type="component" value="Unassembled WGS sequence"/>
</dbReference>
<gene>
    <name evidence="1" type="ORF">KIN20_023059</name>
</gene>
<organism evidence="1 2">
    <name type="scientific">Parelaphostrongylus tenuis</name>
    <name type="common">Meningeal worm</name>
    <dbReference type="NCBI Taxonomy" id="148309"/>
    <lineage>
        <taxon>Eukaryota</taxon>
        <taxon>Metazoa</taxon>
        <taxon>Ecdysozoa</taxon>
        <taxon>Nematoda</taxon>
        <taxon>Chromadorea</taxon>
        <taxon>Rhabditida</taxon>
        <taxon>Rhabditina</taxon>
        <taxon>Rhabditomorpha</taxon>
        <taxon>Strongyloidea</taxon>
        <taxon>Metastrongylidae</taxon>
        <taxon>Parelaphostrongylus</taxon>
    </lineage>
</organism>
<comment type="caution">
    <text evidence="1">The sequence shown here is derived from an EMBL/GenBank/DDBJ whole genome shotgun (WGS) entry which is preliminary data.</text>
</comment>
<sequence length="57" mass="6592">MEKASYYQWIIACEPSCMQDTTKLGQRDEGEWKVQANVQEGTIHAQLHLVRFTSTSF</sequence>